<evidence type="ECO:0000313" key="3">
    <source>
        <dbReference type="Proteomes" id="UP000824120"/>
    </source>
</evidence>
<sequence>MEDFQEDGHLTFTYNSFPDHDEAGQIKRDFLCHGCKEIKGYNLVKWEITLNSRDKGGMGIRDLRKQNNSLLMKLLWRYNEEGQALWKMSSDQSMVSTILGAVMLVLMPMGRGLENYEKLMKKLT</sequence>
<dbReference type="OrthoDB" id="1306001at2759"/>
<feature type="transmembrane region" description="Helical" evidence="1">
    <location>
        <begin position="94"/>
        <end position="113"/>
    </location>
</feature>
<accession>A0A9J6B6N1</accession>
<keyword evidence="1" id="KW-0472">Membrane</keyword>
<evidence type="ECO:0000256" key="1">
    <source>
        <dbReference type="SAM" id="Phobius"/>
    </source>
</evidence>
<dbReference type="Proteomes" id="UP000824120">
    <property type="component" value="Chromosome 1"/>
</dbReference>
<dbReference type="EMBL" id="JACXVP010000001">
    <property type="protein sequence ID" value="KAG5632329.1"/>
    <property type="molecule type" value="Genomic_DNA"/>
</dbReference>
<gene>
    <name evidence="2" type="ORF">H5410_004046</name>
</gene>
<keyword evidence="1" id="KW-1133">Transmembrane helix</keyword>
<keyword evidence="3" id="KW-1185">Reference proteome</keyword>
<dbReference type="AlphaFoldDB" id="A0A9J6B6N1"/>
<name>A0A9J6B6N1_SOLCO</name>
<keyword evidence="1" id="KW-0812">Transmembrane</keyword>
<comment type="caution">
    <text evidence="2">The sequence shown here is derived from an EMBL/GenBank/DDBJ whole genome shotgun (WGS) entry which is preliminary data.</text>
</comment>
<organism evidence="2 3">
    <name type="scientific">Solanum commersonii</name>
    <name type="common">Commerson's wild potato</name>
    <name type="synonym">Commerson's nightshade</name>
    <dbReference type="NCBI Taxonomy" id="4109"/>
    <lineage>
        <taxon>Eukaryota</taxon>
        <taxon>Viridiplantae</taxon>
        <taxon>Streptophyta</taxon>
        <taxon>Embryophyta</taxon>
        <taxon>Tracheophyta</taxon>
        <taxon>Spermatophyta</taxon>
        <taxon>Magnoliopsida</taxon>
        <taxon>eudicotyledons</taxon>
        <taxon>Gunneridae</taxon>
        <taxon>Pentapetalae</taxon>
        <taxon>asterids</taxon>
        <taxon>lamiids</taxon>
        <taxon>Solanales</taxon>
        <taxon>Solanaceae</taxon>
        <taxon>Solanoideae</taxon>
        <taxon>Solaneae</taxon>
        <taxon>Solanum</taxon>
    </lineage>
</organism>
<evidence type="ECO:0000313" key="2">
    <source>
        <dbReference type="EMBL" id="KAG5632329.1"/>
    </source>
</evidence>
<reference evidence="2 3" key="1">
    <citation type="submission" date="2020-09" db="EMBL/GenBank/DDBJ databases">
        <title>De no assembly of potato wild relative species, Solanum commersonii.</title>
        <authorList>
            <person name="Cho K."/>
        </authorList>
    </citation>
    <scope>NUCLEOTIDE SEQUENCE [LARGE SCALE GENOMIC DNA]</scope>
    <source>
        <strain evidence="2">LZ3.2</strain>
        <tissue evidence="2">Leaf</tissue>
    </source>
</reference>
<protein>
    <submittedName>
        <fullName evidence="2">Uncharacterized protein</fullName>
    </submittedName>
</protein>
<proteinExistence type="predicted"/>